<evidence type="ECO:0000313" key="2">
    <source>
        <dbReference type="Proteomes" id="UP001420932"/>
    </source>
</evidence>
<name>A0AAP0EPL3_9MAGN</name>
<dbReference type="Proteomes" id="UP001420932">
    <property type="component" value="Unassembled WGS sequence"/>
</dbReference>
<evidence type="ECO:0000313" key="1">
    <source>
        <dbReference type="EMBL" id="KAK9092604.1"/>
    </source>
</evidence>
<proteinExistence type="predicted"/>
<gene>
    <name evidence="1" type="ORF">Syun_027515</name>
</gene>
<reference evidence="1 2" key="1">
    <citation type="submission" date="2024-01" db="EMBL/GenBank/DDBJ databases">
        <title>Genome assemblies of Stephania.</title>
        <authorList>
            <person name="Yang L."/>
        </authorList>
    </citation>
    <scope>NUCLEOTIDE SEQUENCE [LARGE SCALE GENOMIC DNA]</scope>
    <source>
        <strain evidence="1">YNDBR</strain>
        <tissue evidence="1">Leaf</tissue>
    </source>
</reference>
<sequence length="218" mass="24058">MDSNIGFSNSMKRADDIRRLANKSDSEILLAFSRLRKRSNLQSSNSEIMLQQLQATSGGQCNRTGGLSVSLVGPDGCVLGGGVARLLTAKSLVRWVDPHRSSKKLGLFEELFLLMWHALIGWNTLYAIRPTTQCVFRGKLSGIRSLQFYVWRWGAILNTSHSTKHVRFTILDAEALGWRHSTNTIGRSVSGTAAPAIVLGMENSLFWALKRRVGATAP</sequence>
<protein>
    <submittedName>
        <fullName evidence="1">Uncharacterized protein</fullName>
    </submittedName>
</protein>
<dbReference type="EMBL" id="JBBNAF010000012">
    <property type="protein sequence ID" value="KAK9092604.1"/>
    <property type="molecule type" value="Genomic_DNA"/>
</dbReference>
<keyword evidence="2" id="KW-1185">Reference proteome</keyword>
<comment type="caution">
    <text evidence="1">The sequence shown here is derived from an EMBL/GenBank/DDBJ whole genome shotgun (WGS) entry which is preliminary data.</text>
</comment>
<dbReference type="AlphaFoldDB" id="A0AAP0EPL3"/>
<organism evidence="1 2">
    <name type="scientific">Stephania yunnanensis</name>
    <dbReference type="NCBI Taxonomy" id="152371"/>
    <lineage>
        <taxon>Eukaryota</taxon>
        <taxon>Viridiplantae</taxon>
        <taxon>Streptophyta</taxon>
        <taxon>Embryophyta</taxon>
        <taxon>Tracheophyta</taxon>
        <taxon>Spermatophyta</taxon>
        <taxon>Magnoliopsida</taxon>
        <taxon>Ranunculales</taxon>
        <taxon>Menispermaceae</taxon>
        <taxon>Menispermoideae</taxon>
        <taxon>Cissampelideae</taxon>
        <taxon>Stephania</taxon>
    </lineage>
</organism>
<accession>A0AAP0EPL3</accession>